<name>A0A7S2IRH2_9EUKA</name>
<feature type="region of interest" description="Disordered" evidence="1">
    <location>
        <begin position="124"/>
        <end position="151"/>
    </location>
</feature>
<dbReference type="EMBL" id="HBGU01066571">
    <property type="protein sequence ID" value="CAD9526228.1"/>
    <property type="molecule type" value="Transcribed_RNA"/>
</dbReference>
<proteinExistence type="predicted"/>
<feature type="region of interest" description="Disordered" evidence="1">
    <location>
        <begin position="194"/>
        <end position="232"/>
    </location>
</feature>
<reference evidence="2" key="1">
    <citation type="submission" date="2021-01" db="EMBL/GenBank/DDBJ databases">
        <authorList>
            <person name="Corre E."/>
            <person name="Pelletier E."/>
            <person name="Niang G."/>
            <person name="Scheremetjew M."/>
            <person name="Finn R."/>
            <person name="Kale V."/>
            <person name="Holt S."/>
            <person name="Cochrane G."/>
            <person name="Meng A."/>
            <person name="Brown T."/>
            <person name="Cohen L."/>
        </authorList>
    </citation>
    <scope>NUCLEOTIDE SEQUENCE</scope>
    <source>
        <strain evidence="2">UTEX LB 985</strain>
    </source>
</reference>
<organism evidence="2">
    <name type="scientific">Haptolina brevifila</name>
    <dbReference type="NCBI Taxonomy" id="156173"/>
    <lineage>
        <taxon>Eukaryota</taxon>
        <taxon>Haptista</taxon>
        <taxon>Haptophyta</taxon>
        <taxon>Prymnesiophyceae</taxon>
        <taxon>Prymnesiales</taxon>
        <taxon>Prymnesiaceae</taxon>
        <taxon>Haptolina</taxon>
    </lineage>
</organism>
<feature type="compositionally biased region" description="Polar residues" evidence="1">
    <location>
        <begin position="194"/>
        <end position="207"/>
    </location>
</feature>
<feature type="compositionally biased region" description="Basic and acidic residues" evidence="1">
    <location>
        <begin position="16"/>
        <end position="25"/>
    </location>
</feature>
<sequence>MGGAESVMDYLSCAKPRNDKPKGDDPMAPGMTTARSPLDPAQQVGFQKPYPARVNILQPNQVTTTQLAAAAAAVPYREKPSPYHAPVSTQVRLTSQDVQPAGMVKKPPPAQYKAAALPGMLGAASQQGATGSNAATKPGSDAGSKAGSTCWKSGSGNDEYEYLYEYVDGDRMIDYEQYDEAYYYYYETDVGSSTNRGSANGSVNGSKAASAKRPTAPGNHNAPQLNTVTTNR</sequence>
<protein>
    <submittedName>
        <fullName evidence="2">Uncharacterized protein</fullName>
    </submittedName>
</protein>
<feature type="compositionally biased region" description="Polar residues" evidence="1">
    <location>
        <begin position="124"/>
        <end position="135"/>
    </location>
</feature>
<accession>A0A7S2IRH2</accession>
<feature type="region of interest" description="Disordered" evidence="1">
    <location>
        <begin position="1"/>
        <end position="44"/>
    </location>
</feature>
<evidence type="ECO:0000256" key="1">
    <source>
        <dbReference type="SAM" id="MobiDB-lite"/>
    </source>
</evidence>
<dbReference type="AlphaFoldDB" id="A0A7S2IRH2"/>
<gene>
    <name evidence="2" type="ORF">CBRE1094_LOCUS36278</name>
</gene>
<evidence type="ECO:0000313" key="2">
    <source>
        <dbReference type="EMBL" id="CAD9526228.1"/>
    </source>
</evidence>
<feature type="compositionally biased region" description="Polar residues" evidence="1">
    <location>
        <begin position="221"/>
        <end position="232"/>
    </location>
</feature>